<dbReference type="KEGG" id="sals:SLNWT_0020"/>
<keyword evidence="7" id="KW-0378">Hydrolase</keyword>
<evidence type="ECO:0000256" key="2">
    <source>
        <dbReference type="ARBA" id="ARBA00012076"/>
    </source>
</evidence>
<evidence type="ECO:0000256" key="4">
    <source>
        <dbReference type="ARBA" id="ARBA00023709"/>
    </source>
</evidence>
<gene>
    <name evidence="7" type="ORF">SLNWT_0020</name>
</gene>
<name>A0A0B5ENK7_STRA4</name>
<dbReference type="SUPFAM" id="SSF52096">
    <property type="entry name" value="ClpP/crotonase"/>
    <property type="match status" value="1"/>
</dbReference>
<evidence type="ECO:0000313" key="7">
    <source>
        <dbReference type="EMBL" id="AJE80396.1"/>
    </source>
</evidence>
<evidence type="ECO:0000256" key="1">
    <source>
        <dbReference type="ARBA" id="ARBA00005254"/>
    </source>
</evidence>
<dbReference type="InterPro" id="IPR001753">
    <property type="entry name" value="Enoyl-CoA_hydra/iso"/>
</dbReference>
<dbReference type="EC" id="4.2.1.17" evidence="2"/>
<dbReference type="EMBL" id="CP010519">
    <property type="protein sequence ID" value="AJE80396.1"/>
    <property type="molecule type" value="Genomic_DNA"/>
</dbReference>
<comment type="similarity">
    <text evidence="1 6">Belongs to the enoyl-CoA hydratase/isomerase family.</text>
</comment>
<evidence type="ECO:0000256" key="6">
    <source>
        <dbReference type="RuleBase" id="RU003707"/>
    </source>
</evidence>
<dbReference type="Pfam" id="PF00378">
    <property type="entry name" value="ECH_1"/>
    <property type="match status" value="1"/>
</dbReference>
<reference evidence="7 8" key="1">
    <citation type="submission" date="2015-01" db="EMBL/GenBank/DDBJ databases">
        <title>Enhanced salinomycin production by adjusting the supply of polyketide extender units in Streptomyce albus DSM 41398.</title>
        <authorList>
            <person name="Lu C."/>
        </authorList>
    </citation>
    <scope>NUCLEOTIDE SEQUENCE [LARGE SCALE GENOMIC DNA]</scope>
    <source>
        <strain evidence="8">ATCC 21838 / DSM 41398 / FERM P-419 / JCM 4703 / NBRC 107858</strain>
    </source>
</reference>
<comment type="catalytic activity">
    <reaction evidence="4">
        <text>a (3S)-3-hydroxyacyl-CoA = a (2E)-enoyl-CoA + H2O</text>
        <dbReference type="Rhea" id="RHEA:16105"/>
        <dbReference type="ChEBI" id="CHEBI:15377"/>
        <dbReference type="ChEBI" id="CHEBI:57318"/>
        <dbReference type="ChEBI" id="CHEBI:58856"/>
        <dbReference type="EC" id="4.2.1.17"/>
    </reaction>
</comment>
<evidence type="ECO:0000313" key="8">
    <source>
        <dbReference type="Proteomes" id="UP000031523"/>
    </source>
</evidence>
<evidence type="ECO:0000256" key="5">
    <source>
        <dbReference type="ARBA" id="ARBA00023717"/>
    </source>
</evidence>
<dbReference type="Gene3D" id="3.90.226.10">
    <property type="entry name" value="2-enoyl-CoA Hydratase, Chain A, domain 1"/>
    <property type="match status" value="1"/>
</dbReference>
<dbReference type="InterPro" id="IPR014748">
    <property type="entry name" value="Enoyl-CoA_hydra_C"/>
</dbReference>
<protein>
    <recommendedName>
        <fullName evidence="2">enoyl-CoA hydratase</fullName>
        <ecNumber evidence="2">4.2.1.17</ecNumber>
    </recommendedName>
</protein>
<proteinExistence type="inferred from homology"/>
<accession>A0A0B5ENK7</accession>
<evidence type="ECO:0000256" key="3">
    <source>
        <dbReference type="ARBA" id="ARBA00023239"/>
    </source>
</evidence>
<comment type="catalytic activity">
    <reaction evidence="5">
        <text>a 4-saturated-(3S)-3-hydroxyacyl-CoA = a (3E)-enoyl-CoA + H2O</text>
        <dbReference type="Rhea" id="RHEA:20724"/>
        <dbReference type="ChEBI" id="CHEBI:15377"/>
        <dbReference type="ChEBI" id="CHEBI:58521"/>
        <dbReference type="ChEBI" id="CHEBI:137480"/>
        <dbReference type="EC" id="4.2.1.17"/>
    </reaction>
</comment>
<sequence length="268" mass="27744">MNPQAVEPVVRTERKGHTLIITINRPAARNAVNSAVADGIGDALQAANGDREVRAVVLTGAGDLSFCAGADLKALSRGESIAPTGAHRESWGFAGYVCHHIAKPTIAAVNGFALGGGTEIVLASDLAVAVRGANFGLPEVKRGLIAAAGGAFRLPEQIPRKIALEAMLTGEPFDAARAERLGLVNRVVEDGQALSAALELADRIAAHSPVAVQATKQVAGGQAGAVVPREALSWGLSREAGARVKGSEDFRIGARAFADKREPKWTGR</sequence>
<dbReference type="CDD" id="cd06558">
    <property type="entry name" value="crotonase-like"/>
    <property type="match status" value="1"/>
</dbReference>
<dbReference type="PROSITE" id="PS00166">
    <property type="entry name" value="ENOYL_COA_HYDRATASE"/>
    <property type="match status" value="1"/>
</dbReference>
<keyword evidence="3" id="KW-0456">Lyase</keyword>
<dbReference type="FunFam" id="3.90.226.10:FF:000009">
    <property type="entry name" value="Carnitinyl-CoA dehydratase"/>
    <property type="match status" value="1"/>
</dbReference>
<dbReference type="PANTHER" id="PTHR43802:SF1">
    <property type="entry name" value="IP11341P-RELATED"/>
    <property type="match status" value="1"/>
</dbReference>
<dbReference type="Gene3D" id="1.10.12.10">
    <property type="entry name" value="Lyase 2-enoyl-coa Hydratase, Chain A, domain 2"/>
    <property type="match status" value="1"/>
</dbReference>
<dbReference type="NCBIfam" id="NF006100">
    <property type="entry name" value="PRK08252.1"/>
    <property type="match status" value="1"/>
</dbReference>
<dbReference type="AlphaFoldDB" id="A0A0B5ENK7"/>
<dbReference type="InterPro" id="IPR029045">
    <property type="entry name" value="ClpP/crotonase-like_dom_sf"/>
</dbReference>
<dbReference type="GO" id="GO:0016787">
    <property type="term" value="F:hydrolase activity"/>
    <property type="evidence" value="ECO:0007669"/>
    <property type="project" value="UniProtKB-KW"/>
</dbReference>
<dbReference type="InterPro" id="IPR018376">
    <property type="entry name" value="Enoyl-CoA_hyd/isom_CS"/>
</dbReference>
<organism evidence="7 8">
    <name type="scientific">Streptomyces albus (strain ATCC 21838 / DSM 41398 / FERM P-419 / JCM 4703 / NBRC 107858)</name>
    <dbReference type="NCBI Taxonomy" id="1081613"/>
    <lineage>
        <taxon>Bacteria</taxon>
        <taxon>Bacillati</taxon>
        <taxon>Actinomycetota</taxon>
        <taxon>Actinomycetes</taxon>
        <taxon>Kitasatosporales</taxon>
        <taxon>Streptomycetaceae</taxon>
        <taxon>Streptomyces</taxon>
    </lineage>
</organism>
<keyword evidence="8" id="KW-1185">Reference proteome</keyword>
<dbReference type="GO" id="GO:0004300">
    <property type="term" value="F:enoyl-CoA hydratase activity"/>
    <property type="evidence" value="ECO:0007669"/>
    <property type="project" value="UniProtKB-EC"/>
</dbReference>
<dbReference type="Proteomes" id="UP000031523">
    <property type="component" value="Chromosome"/>
</dbReference>
<dbReference type="PANTHER" id="PTHR43802">
    <property type="entry name" value="ENOYL-COA HYDRATASE"/>
    <property type="match status" value="1"/>
</dbReference>